<gene>
    <name evidence="2" type="ORF">ERS075527_05484</name>
</gene>
<proteinExistence type="predicted"/>
<reference evidence="2 3" key="1">
    <citation type="submission" date="2015-03" db="EMBL/GenBank/DDBJ databases">
        <authorList>
            <consortium name="Pathogen Informatics"/>
            <person name="Murphy D."/>
        </authorList>
    </citation>
    <scope>NUCLEOTIDE SEQUENCE [LARGE SCALE GENOMIC DNA]</scope>
    <source>
        <strain evidence="2 3">PAP036</strain>
    </source>
</reference>
<evidence type="ECO:0000313" key="3">
    <source>
        <dbReference type="Proteomes" id="UP000038487"/>
    </source>
</evidence>
<sequence length="299" mass="33038">MERAAEQAGWPDFSAARMLVWELLHACRQEWWHVDFAVGLFEMPYGGVGTLVVSNEGWGCLPPPVVPPRPLVPALTDPALPPDFLSRWFGWIDVTRVMIEYSDARVAAGKSALLGVATSGSTTAAERREIPVCWVDRDASPFAWNADDPGLTFDRYHRVNSLEPGAYERLSAAKDRPQAVIDDLVCRARRLLPLTEGSELPTCGHDVLANVASRQRVSETLADEVRREHRRRQQLASTNRTGAGEYGPPGEVEVMMQEMYRPIWISAQILEVAAHLSGQEPNLPDATYAVAAAERISGL</sequence>
<protein>
    <submittedName>
        <fullName evidence="2">Methyl-accepting chemotaxis sensory transducer</fullName>
    </submittedName>
</protein>
<evidence type="ECO:0000256" key="1">
    <source>
        <dbReference type="SAM" id="MobiDB-lite"/>
    </source>
</evidence>
<evidence type="ECO:0000313" key="2">
    <source>
        <dbReference type="EMBL" id="CPT71411.1"/>
    </source>
</evidence>
<dbReference type="Proteomes" id="UP000038487">
    <property type="component" value="Unassembled WGS sequence"/>
</dbReference>
<name>A0AB33TGY0_9MYCO</name>
<feature type="region of interest" description="Disordered" evidence="1">
    <location>
        <begin position="230"/>
        <end position="249"/>
    </location>
</feature>
<accession>A0AB33TGY0</accession>
<dbReference type="AlphaFoldDB" id="A0AB33TGY0"/>
<dbReference type="EMBL" id="CSUW01000024">
    <property type="protein sequence ID" value="CPT71411.1"/>
    <property type="molecule type" value="Genomic_DNA"/>
</dbReference>
<comment type="caution">
    <text evidence="2">The sequence shown here is derived from an EMBL/GenBank/DDBJ whole genome shotgun (WGS) entry which is preliminary data.</text>
</comment>
<organism evidence="2 3">
    <name type="scientific">Mycobacteroides abscessus</name>
    <dbReference type="NCBI Taxonomy" id="36809"/>
    <lineage>
        <taxon>Bacteria</taxon>
        <taxon>Bacillati</taxon>
        <taxon>Actinomycetota</taxon>
        <taxon>Actinomycetes</taxon>
        <taxon>Mycobacteriales</taxon>
        <taxon>Mycobacteriaceae</taxon>
        <taxon>Mycobacteroides</taxon>
    </lineage>
</organism>